<dbReference type="Gene3D" id="3.40.50.2000">
    <property type="entry name" value="Glycogen Phosphorylase B"/>
    <property type="match status" value="2"/>
</dbReference>
<comment type="similarity">
    <text evidence="2 5">Belongs to the UDP-glycosyltransferase family.</text>
</comment>
<evidence type="ECO:0000313" key="8">
    <source>
        <dbReference type="Proteomes" id="UP001642487"/>
    </source>
</evidence>
<dbReference type="PANTHER" id="PTHR48047">
    <property type="entry name" value="GLYCOSYLTRANSFERASE"/>
    <property type="match status" value="1"/>
</dbReference>
<dbReference type="InterPro" id="IPR002213">
    <property type="entry name" value="UDP_glucos_trans"/>
</dbReference>
<dbReference type="PROSITE" id="PS00375">
    <property type="entry name" value="UDPGT"/>
    <property type="match status" value="1"/>
</dbReference>
<dbReference type="InterPro" id="IPR035595">
    <property type="entry name" value="UDP_glycos_trans_CS"/>
</dbReference>
<keyword evidence="3 5" id="KW-0328">Glycosyltransferase</keyword>
<reference evidence="7 8" key="1">
    <citation type="submission" date="2024-03" db="EMBL/GenBank/DDBJ databases">
        <authorList>
            <person name="Gkanogiannis A."/>
            <person name="Becerra Lopez-Lavalle L."/>
        </authorList>
    </citation>
    <scope>NUCLEOTIDE SEQUENCE [LARGE SCALE GENOMIC DNA]</scope>
</reference>
<name>A0ABP0XQW5_9ROSI</name>
<dbReference type="EC" id="2.4.1.-" evidence="6"/>
<dbReference type="PANTHER" id="PTHR48047:SF51">
    <property type="entry name" value="GLYCOSYLTRANSFERASE"/>
    <property type="match status" value="1"/>
</dbReference>
<evidence type="ECO:0000256" key="4">
    <source>
        <dbReference type="ARBA" id="ARBA00022679"/>
    </source>
</evidence>
<organism evidence="7 8">
    <name type="scientific">Citrullus colocynthis</name>
    <name type="common">colocynth</name>
    <dbReference type="NCBI Taxonomy" id="252529"/>
    <lineage>
        <taxon>Eukaryota</taxon>
        <taxon>Viridiplantae</taxon>
        <taxon>Streptophyta</taxon>
        <taxon>Embryophyta</taxon>
        <taxon>Tracheophyta</taxon>
        <taxon>Spermatophyta</taxon>
        <taxon>Magnoliopsida</taxon>
        <taxon>eudicotyledons</taxon>
        <taxon>Gunneridae</taxon>
        <taxon>Pentapetalae</taxon>
        <taxon>rosids</taxon>
        <taxon>fabids</taxon>
        <taxon>Cucurbitales</taxon>
        <taxon>Cucurbitaceae</taxon>
        <taxon>Benincaseae</taxon>
        <taxon>Citrullus</taxon>
    </lineage>
</organism>
<evidence type="ECO:0000256" key="2">
    <source>
        <dbReference type="ARBA" id="ARBA00009995"/>
    </source>
</evidence>
<dbReference type="EMBL" id="OZ021735">
    <property type="protein sequence ID" value="CAK9308947.1"/>
    <property type="molecule type" value="Genomic_DNA"/>
</dbReference>
<sequence length="485" mass="55046">MAKGHTIPLLHLIRLLRRRFPHLCLTIFTTAAYRPFISQFLSDCGTDSISIVDLCFPQNAPGLPAGVESTDTLPSLSLHPQLCVATELMQPEFEKRLQSLPVPVTFLISDMFFWWTLESASKLGIPRINFSGMSNYSSAITSSLMKHRVLTEVQSVDELVTVTDFPRVKMTCSDLDPVLWPEADPTSLHFQLIMKVIQAGASSYGLIVNSFYELEPMFCDYIRNRGRTWNIGPLCLNNCSFNTTINFQWNQKLQIQPPTNQVVGQQWLEWLDGKQGEGVLYVAFGSQAEISREQMKEIEIGLEESGMNFLWAKKEEKKEMEDEGFEERVKERGIIVREWVDQWEVLKHEAVKGFLSHCGWNSVLESLSCGVPILTYPLMAEQSLNARMVVEELTVGMRAVEGTTSMKGNVKGKDLKRLVRELMEGEKGKEVRKKAMEISEMAKKAMWENGSSWRNLELLVQEMCSKSLSPHTNLPTFNGRGVNYV</sequence>
<proteinExistence type="inferred from homology"/>
<evidence type="ECO:0000313" key="7">
    <source>
        <dbReference type="EMBL" id="CAK9308947.1"/>
    </source>
</evidence>
<evidence type="ECO:0000256" key="5">
    <source>
        <dbReference type="RuleBase" id="RU003718"/>
    </source>
</evidence>
<accession>A0ABP0XQW5</accession>
<evidence type="ECO:0000256" key="3">
    <source>
        <dbReference type="ARBA" id="ARBA00022676"/>
    </source>
</evidence>
<protein>
    <recommendedName>
        <fullName evidence="6">Glycosyltransferase</fullName>
        <ecNumber evidence="6">2.4.1.-</ecNumber>
    </recommendedName>
</protein>
<dbReference type="Pfam" id="PF00201">
    <property type="entry name" value="UDPGT"/>
    <property type="match status" value="1"/>
</dbReference>
<dbReference type="Proteomes" id="UP001642487">
    <property type="component" value="Chromosome 1"/>
</dbReference>
<evidence type="ECO:0000256" key="1">
    <source>
        <dbReference type="ARBA" id="ARBA00004721"/>
    </source>
</evidence>
<keyword evidence="8" id="KW-1185">Reference proteome</keyword>
<keyword evidence="4 5" id="KW-0808">Transferase</keyword>
<gene>
    <name evidence="7" type="ORF">CITCOLO1_LOCUS467</name>
</gene>
<dbReference type="CDD" id="cd03784">
    <property type="entry name" value="GT1_Gtf-like"/>
    <property type="match status" value="1"/>
</dbReference>
<comment type="pathway">
    <text evidence="1">Secondary metabolite biosynthesis; terpenoid biosynthesis.</text>
</comment>
<evidence type="ECO:0000256" key="6">
    <source>
        <dbReference type="RuleBase" id="RU362057"/>
    </source>
</evidence>
<dbReference type="SUPFAM" id="SSF53756">
    <property type="entry name" value="UDP-Glycosyltransferase/glycogen phosphorylase"/>
    <property type="match status" value="1"/>
</dbReference>